<comment type="subcellular location">
    <subcellularLocation>
        <location evidence="1 10">Cell membrane</location>
        <topology evidence="1 10">Multi-pass membrane protein</topology>
    </subcellularLocation>
</comment>
<dbReference type="SUPFAM" id="SSF111352">
    <property type="entry name" value="Ammonium transporter"/>
    <property type="match status" value="1"/>
</dbReference>
<feature type="signal peptide" evidence="11">
    <location>
        <begin position="1"/>
        <end position="22"/>
    </location>
</feature>
<dbReference type="GO" id="GO:0008519">
    <property type="term" value="F:ammonium channel activity"/>
    <property type="evidence" value="ECO:0007669"/>
    <property type="project" value="InterPro"/>
</dbReference>
<feature type="transmembrane region" description="Helical" evidence="10">
    <location>
        <begin position="50"/>
        <end position="71"/>
    </location>
</feature>
<keyword evidence="4" id="KW-1003">Cell membrane</keyword>
<dbReference type="PROSITE" id="PS01219">
    <property type="entry name" value="AMMONIUM_TRANSP"/>
    <property type="match status" value="1"/>
</dbReference>
<dbReference type="InterPro" id="IPR001905">
    <property type="entry name" value="Ammonium_transpt"/>
</dbReference>
<evidence type="ECO:0000256" key="5">
    <source>
        <dbReference type="ARBA" id="ARBA00022692"/>
    </source>
</evidence>
<feature type="transmembrane region" description="Helical" evidence="10">
    <location>
        <begin position="237"/>
        <end position="258"/>
    </location>
</feature>
<feature type="transmembrane region" description="Helical" evidence="10">
    <location>
        <begin position="83"/>
        <end position="104"/>
    </location>
</feature>
<keyword evidence="5 10" id="KW-0812">Transmembrane</keyword>
<keyword evidence="7 10" id="KW-0472">Membrane</keyword>
<dbReference type="eggNOG" id="COG0004">
    <property type="taxonomic scope" value="Bacteria"/>
</dbReference>
<feature type="transmembrane region" description="Helical" evidence="10">
    <location>
        <begin position="300"/>
        <end position="319"/>
    </location>
</feature>
<dbReference type="PANTHER" id="PTHR43029:SF10">
    <property type="entry name" value="AMMONIUM TRANSPORTER MEP2"/>
    <property type="match status" value="1"/>
</dbReference>
<feature type="transmembrane region" description="Helical" evidence="10">
    <location>
        <begin position="202"/>
        <end position="225"/>
    </location>
</feature>
<keyword evidence="14" id="KW-1185">Reference proteome</keyword>
<accession>A0LG73</accession>
<dbReference type="Gene3D" id="1.10.3430.10">
    <property type="entry name" value="Ammonium transporter AmtB like domains"/>
    <property type="match status" value="1"/>
</dbReference>
<keyword evidence="11" id="KW-0732">Signal</keyword>
<dbReference type="RefSeq" id="WP_011697598.1">
    <property type="nucleotide sequence ID" value="NC_008554.1"/>
</dbReference>
<name>A0LG73_SYNFM</name>
<evidence type="ECO:0000256" key="7">
    <source>
        <dbReference type="ARBA" id="ARBA00023136"/>
    </source>
</evidence>
<dbReference type="KEGG" id="sfu:Sfum_0727"/>
<feature type="chain" id="PRO_5002626723" description="Ammonium transporter" evidence="11">
    <location>
        <begin position="23"/>
        <end position="449"/>
    </location>
</feature>
<dbReference type="HOGENOM" id="CLU_000445_33_0_7"/>
<evidence type="ECO:0000256" key="1">
    <source>
        <dbReference type="ARBA" id="ARBA00004651"/>
    </source>
</evidence>
<evidence type="ECO:0000259" key="12">
    <source>
        <dbReference type="Pfam" id="PF00909"/>
    </source>
</evidence>
<evidence type="ECO:0000256" key="8">
    <source>
        <dbReference type="ARBA" id="ARBA00023177"/>
    </source>
</evidence>
<evidence type="ECO:0000256" key="3">
    <source>
        <dbReference type="ARBA" id="ARBA00022448"/>
    </source>
</evidence>
<dbReference type="InterPro" id="IPR029020">
    <property type="entry name" value="Ammonium/urea_transptr"/>
</dbReference>
<dbReference type="InterPro" id="IPR024041">
    <property type="entry name" value="NH4_transpt_AmtB-like_dom"/>
</dbReference>
<evidence type="ECO:0000313" key="14">
    <source>
        <dbReference type="Proteomes" id="UP000001784"/>
    </source>
</evidence>
<feature type="transmembrane region" description="Helical" evidence="10">
    <location>
        <begin position="325"/>
        <end position="344"/>
    </location>
</feature>
<comment type="similarity">
    <text evidence="2 10">Belongs to the ammonia transporter channel (TC 1.A.11.2) family.</text>
</comment>
<dbReference type="Proteomes" id="UP000001784">
    <property type="component" value="Chromosome"/>
</dbReference>
<evidence type="ECO:0000256" key="10">
    <source>
        <dbReference type="RuleBase" id="RU362002"/>
    </source>
</evidence>
<dbReference type="EMBL" id="CP000478">
    <property type="protein sequence ID" value="ABK16425.1"/>
    <property type="molecule type" value="Genomic_DNA"/>
</dbReference>
<dbReference type="OrthoDB" id="9814202at2"/>
<keyword evidence="3 10" id="KW-0813">Transport</keyword>
<dbReference type="GO" id="GO:0005886">
    <property type="term" value="C:plasma membrane"/>
    <property type="evidence" value="ECO:0007669"/>
    <property type="project" value="UniProtKB-SubCell"/>
</dbReference>
<keyword evidence="8 10" id="KW-0924">Ammonia transport</keyword>
<organism evidence="13 14">
    <name type="scientific">Syntrophobacter fumaroxidans (strain DSM 10017 / MPOB)</name>
    <dbReference type="NCBI Taxonomy" id="335543"/>
    <lineage>
        <taxon>Bacteria</taxon>
        <taxon>Pseudomonadati</taxon>
        <taxon>Thermodesulfobacteriota</taxon>
        <taxon>Syntrophobacteria</taxon>
        <taxon>Syntrophobacterales</taxon>
        <taxon>Syntrophobacteraceae</taxon>
        <taxon>Syntrophobacter</taxon>
    </lineage>
</organism>
<evidence type="ECO:0000256" key="9">
    <source>
        <dbReference type="ARBA" id="ARBA00050025"/>
    </source>
</evidence>
<dbReference type="PANTHER" id="PTHR43029">
    <property type="entry name" value="AMMONIUM TRANSPORTER MEP2"/>
    <property type="match status" value="1"/>
</dbReference>
<dbReference type="Pfam" id="PF00909">
    <property type="entry name" value="Ammonium_transp"/>
    <property type="match status" value="1"/>
</dbReference>
<protein>
    <recommendedName>
        <fullName evidence="9 10">Ammonium transporter</fullName>
    </recommendedName>
</protein>
<feature type="transmembrane region" description="Helical" evidence="10">
    <location>
        <begin position="356"/>
        <end position="375"/>
    </location>
</feature>
<dbReference type="FunFam" id="1.10.3430.10:FF:000007">
    <property type="entry name" value="Ammonium transporter"/>
    <property type="match status" value="1"/>
</dbReference>
<evidence type="ECO:0000256" key="2">
    <source>
        <dbReference type="ARBA" id="ARBA00005887"/>
    </source>
</evidence>
<feature type="transmembrane region" description="Helical" evidence="10">
    <location>
        <begin position="395"/>
        <end position="417"/>
    </location>
</feature>
<evidence type="ECO:0000256" key="6">
    <source>
        <dbReference type="ARBA" id="ARBA00022989"/>
    </source>
</evidence>
<evidence type="ECO:0000256" key="11">
    <source>
        <dbReference type="SAM" id="SignalP"/>
    </source>
</evidence>
<sequence precursor="true">MNRTLVILVLVFLALSAGAGFAAESGPQAGAVEAAAASAAPLKVDTGDTGWLLACSALVLLMTPGLALFYGGMVRRKNVLGTVMHSFVAMGIITVQWVLFGYSLSFGPDVWHFIGNLDWIGLRGVGLEPNGDYGATVPHQAFMIFQMMFAIITPALISGAIAERFKFSTYVVFMTLWAFLVYDPLAHWVWGTGGWLKELGALDFAGGLVVHISSGVSALACALVVGKRKGYGVDLMAPHNLMFTILGACLLWFGWFGFNAGSAIASGALATSAFVVTHIATGAAAMSWMFTEWIHRGKPTALGAASGAVAGLVAITPASGFVGPLSSLVIGLIGGAVCYMAVSLKPKFGYDDSLDVVGVHAVGGTLGALLTGLFASKLVNPAGADGLFFGNPGQLGIQALSVVCAWVYSFAVSFILLKILDKVMGLRVTEEDESVGLDLSQHGEAGYTL</sequence>
<evidence type="ECO:0000313" key="13">
    <source>
        <dbReference type="EMBL" id="ABK16425.1"/>
    </source>
</evidence>
<feature type="transmembrane region" description="Helical" evidence="10">
    <location>
        <begin position="141"/>
        <end position="162"/>
    </location>
</feature>
<feature type="domain" description="Ammonium transporter AmtB-like" evidence="12">
    <location>
        <begin position="51"/>
        <end position="447"/>
    </location>
</feature>
<dbReference type="InterPro" id="IPR018047">
    <property type="entry name" value="Ammonium_transpt_CS"/>
</dbReference>
<proteinExistence type="inferred from homology"/>
<keyword evidence="6 10" id="KW-1133">Transmembrane helix</keyword>
<dbReference type="STRING" id="335543.Sfum_0727"/>
<gene>
    <name evidence="13" type="ordered locus">Sfum_0727</name>
</gene>
<dbReference type="InParanoid" id="A0LG73"/>
<dbReference type="FunCoup" id="A0LG73">
    <property type="interactions" value="278"/>
</dbReference>
<evidence type="ECO:0000256" key="4">
    <source>
        <dbReference type="ARBA" id="ARBA00022475"/>
    </source>
</evidence>
<dbReference type="AlphaFoldDB" id="A0LG73"/>
<feature type="transmembrane region" description="Helical" evidence="10">
    <location>
        <begin position="169"/>
        <end position="190"/>
    </location>
</feature>
<feature type="transmembrane region" description="Helical" evidence="10">
    <location>
        <begin position="264"/>
        <end position="288"/>
    </location>
</feature>
<reference evidence="13 14" key="1">
    <citation type="submission" date="2006-10" db="EMBL/GenBank/DDBJ databases">
        <title>Complete sequence of Syntrophobacter fumaroxidans MPOB.</title>
        <authorList>
            <consortium name="US DOE Joint Genome Institute"/>
            <person name="Copeland A."/>
            <person name="Lucas S."/>
            <person name="Lapidus A."/>
            <person name="Barry K."/>
            <person name="Detter J.C."/>
            <person name="Glavina del Rio T."/>
            <person name="Hammon N."/>
            <person name="Israni S."/>
            <person name="Pitluck S."/>
            <person name="Goltsman E.G."/>
            <person name="Martinez M."/>
            <person name="Schmutz J."/>
            <person name="Larimer F."/>
            <person name="Land M."/>
            <person name="Hauser L."/>
            <person name="Kyrpides N."/>
            <person name="Kim E."/>
            <person name="Boone D.R."/>
            <person name="Brockman F."/>
            <person name="Culley D."/>
            <person name="Ferry J."/>
            <person name="Gunsalus R."/>
            <person name="McInerney M.J."/>
            <person name="Morrison M."/>
            <person name="Plugge C."/>
            <person name="Rohlin L."/>
            <person name="Scholten J."/>
            <person name="Sieber J."/>
            <person name="Stams A.J.M."/>
            <person name="Worm P."/>
            <person name="Henstra A.M."/>
            <person name="Richardson P."/>
        </authorList>
    </citation>
    <scope>NUCLEOTIDE SEQUENCE [LARGE SCALE GENOMIC DNA]</scope>
    <source>
        <strain evidence="14">DSM 10017 / MPOB</strain>
    </source>
</reference>
<dbReference type="NCBIfam" id="TIGR00836">
    <property type="entry name" value="amt"/>
    <property type="match status" value="1"/>
</dbReference>